<feature type="transmembrane region" description="Helical" evidence="8">
    <location>
        <begin position="286"/>
        <end position="308"/>
    </location>
</feature>
<evidence type="ECO:0000256" key="1">
    <source>
        <dbReference type="ARBA" id="ARBA00004651"/>
    </source>
</evidence>
<feature type="transmembrane region" description="Helical" evidence="8">
    <location>
        <begin position="245"/>
        <end position="274"/>
    </location>
</feature>
<dbReference type="Proteomes" id="UP000572722">
    <property type="component" value="Unassembled WGS sequence"/>
</dbReference>
<accession>A0AAE5LI25</accession>
<dbReference type="InterPro" id="IPR037294">
    <property type="entry name" value="ABC_BtuC-like"/>
</dbReference>
<dbReference type="Pfam" id="PF01032">
    <property type="entry name" value="FecCD"/>
    <property type="match status" value="1"/>
</dbReference>
<dbReference type="AlphaFoldDB" id="A0AAE5LI25"/>
<dbReference type="EMBL" id="VTXO01000003">
    <property type="protein sequence ID" value="NOI81017.1"/>
    <property type="molecule type" value="Genomic_DNA"/>
</dbReference>
<evidence type="ECO:0000256" key="8">
    <source>
        <dbReference type="SAM" id="Phobius"/>
    </source>
</evidence>
<dbReference type="InterPro" id="IPR000522">
    <property type="entry name" value="ABC_transptr_permease_BtuC"/>
</dbReference>
<sequence>MTSTTRMQSGIIVGLCALIALTALSVLQGSTTIPLRAVGDAFLLWFYQGENHLGPVYSIVIDLRLPRALLAMMVGAGLGIVGVLLQTTTRNDLADPFLFGLSAGAAAGAVAVITIGSNLLGIWTLPAAAFIGGMTASALVIALVRQMSDSGPEKLILAGLVVSFIFTALTNYLIFSGDQRAAHSVLFWSLGGLGLARWDNLWLAFLGFIAVFGYALYHHRNFDALLAGEQTAYTLGVDPIKLRNLTFVICAFSTAIFVSLTGIIGFIGLMVPHIARTLTGALHKKLILLSALLGSLILLGSDLIARIILTPQELPLGIVTTSVGGLFVFFLLTKNSR</sequence>
<feature type="transmembrane region" description="Helical" evidence="8">
    <location>
        <begin position="122"/>
        <end position="143"/>
    </location>
</feature>
<evidence type="ECO:0000256" key="6">
    <source>
        <dbReference type="ARBA" id="ARBA00022989"/>
    </source>
</evidence>
<keyword evidence="5 8" id="KW-0812">Transmembrane</keyword>
<dbReference type="CDD" id="cd06550">
    <property type="entry name" value="TM_ABC_iron-siderophores_like"/>
    <property type="match status" value="1"/>
</dbReference>
<name>A0AAE5LI25_9VIBR</name>
<dbReference type="GO" id="GO:0022857">
    <property type="term" value="F:transmembrane transporter activity"/>
    <property type="evidence" value="ECO:0007669"/>
    <property type="project" value="InterPro"/>
</dbReference>
<comment type="similarity">
    <text evidence="2">Belongs to the binding-protein-dependent transport system permease family. FecCD subfamily.</text>
</comment>
<evidence type="ECO:0000256" key="2">
    <source>
        <dbReference type="ARBA" id="ARBA00007935"/>
    </source>
</evidence>
<dbReference type="PANTHER" id="PTHR30472">
    <property type="entry name" value="FERRIC ENTEROBACTIN TRANSPORT SYSTEM PERMEASE PROTEIN"/>
    <property type="match status" value="1"/>
</dbReference>
<evidence type="ECO:0000256" key="7">
    <source>
        <dbReference type="ARBA" id="ARBA00023136"/>
    </source>
</evidence>
<feature type="transmembrane region" description="Helical" evidence="8">
    <location>
        <begin position="97"/>
        <end position="116"/>
    </location>
</feature>
<dbReference type="RefSeq" id="WP_171321832.1">
    <property type="nucleotide sequence ID" value="NZ_VTXO01000003.1"/>
</dbReference>
<feature type="transmembrane region" description="Helical" evidence="8">
    <location>
        <begin position="314"/>
        <end position="332"/>
    </location>
</feature>
<evidence type="ECO:0000313" key="10">
    <source>
        <dbReference type="Proteomes" id="UP000572722"/>
    </source>
</evidence>
<dbReference type="PANTHER" id="PTHR30472:SF67">
    <property type="entry name" value="PERMEASE OF ABC TRANSPORTER-RELATED"/>
    <property type="match status" value="1"/>
</dbReference>
<feature type="transmembrane region" description="Helical" evidence="8">
    <location>
        <begin position="65"/>
        <end position="85"/>
    </location>
</feature>
<comment type="subcellular location">
    <subcellularLocation>
        <location evidence="1">Cell membrane</location>
        <topology evidence="1">Multi-pass membrane protein</topology>
    </subcellularLocation>
</comment>
<dbReference type="GO" id="GO:0033214">
    <property type="term" value="P:siderophore-iron import into cell"/>
    <property type="evidence" value="ECO:0007669"/>
    <property type="project" value="TreeGrafter"/>
</dbReference>
<feature type="transmembrane region" description="Helical" evidence="8">
    <location>
        <begin position="155"/>
        <end position="175"/>
    </location>
</feature>
<evidence type="ECO:0000256" key="3">
    <source>
        <dbReference type="ARBA" id="ARBA00022448"/>
    </source>
</evidence>
<keyword evidence="7 8" id="KW-0472">Membrane</keyword>
<organism evidence="9 10">
    <name type="scientific">Vibrio tubiashii</name>
    <dbReference type="NCBI Taxonomy" id="29498"/>
    <lineage>
        <taxon>Bacteria</taxon>
        <taxon>Pseudomonadati</taxon>
        <taxon>Pseudomonadota</taxon>
        <taxon>Gammaproteobacteria</taxon>
        <taxon>Vibrionales</taxon>
        <taxon>Vibrionaceae</taxon>
        <taxon>Vibrio</taxon>
        <taxon>Vibrio oreintalis group</taxon>
    </lineage>
</organism>
<evidence type="ECO:0000256" key="5">
    <source>
        <dbReference type="ARBA" id="ARBA00022692"/>
    </source>
</evidence>
<evidence type="ECO:0000256" key="4">
    <source>
        <dbReference type="ARBA" id="ARBA00022475"/>
    </source>
</evidence>
<proteinExistence type="inferred from homology"/>
<keyword evidence="4" id="KW-1003">Cell membrane</keyword>
<dbReference type="Gene3D" id="1.10.3470.10">
    <property type="entry name" value="ABC transporter involved in vitamin B12 uptake, BtuC"/>
    <property type="match status" value="1"/>
</dbReference>
<comment type="caution">
    <text evidence="9">The sequence shown here is derived from an EMBL/GenBank/DDBJ whole genome shotgun (WGS) entry which is preliminary data.</text>
</comment>
<keyword evidence="3" id="KW-0813">Transport</keyword>
<feature type="transmembrane region" description="Helical" evidence="8">
    <location>
        <begin position="201"/>
        <end position="217"/>
    </location>
</feature>
<gene>
    <name evidence="9" type="ORF">F0237_10115</name>
</gene>
<protein>
    <submittedName>
        <fullName evidence="9">Iron ABC transporter permease</fullName>
    </submittedName>
</protein>
<reference evidence="9 10" key="1">
    <citation type="submission" date="2019-08" db="EMBL/GenBank/DDBJ databases">
        <title>Draft genome sequencing and comparative genomics of hatchery-associated Vibrios.</title>
        <authorList>
            <person name="Kehlet-Delgado H."/>
            <person name="Mueller R.S."/>
        </authorList>
    </citation>
    <scope>NUCLEOTIDE SEQUENCE [LARGE SCALE GENOMIC DNA]</scope>
    <source>
        <strain evidence="9 10">01-65-5-1</strain>
    </source>
</reference>
<dbReference type="GO" id="GO:0005886">
    <property type="term" value="C:plasma membrane"/>
    <property type="evidence" value="ECO:0007669"/>
    <property type="project" value="UniProtKB-SubCell"/>
</dbReference>
<keyword evidence="6 8" id="KW-1133">Transmembrane helix</keyword>
<dbReference type="FunFam" id="1.10.3470.10:FF:000001">
    <property type="entry name" value="Vitamin B12 ABC transporter permease BtuC"/>
    <property type="match status" value="1"/>
</dbReference>
<dbReference type="SUPFAM" id="SSF81345">
    <property type="entry name" value="ABC transporter involved in vitamin B12 uptake, BtuC"/>
    <property type="match status" value="1"/>
</dbReference>
<evidence type="ECO:0000313" key="9">
    <source>
        <dbReference type="EMBL" id="NOI81017.1"/>
    </source>
</evidence>